<proteinExistence type="predicted"/>
<evidence type="ECO:0000313" key="2">
    <source>
        <dbReference type="Proteomes" id="UP001596484"/>
    </source>
</evidence>
<keyword evidence="2" id="KW-1185">Reference proteome</keyword>
<dbReference type="Proteomes" id="UP001596484">
    <property type="component" value="Unassembled WGS sequence"/>
</dbReference>
<organism evidence="1 2">
    <name type="scientific">Rhodococcus daqingensis</name>
    <dbReference type="NCBI Taxonomy" id="2479363"/>
    <lineage>
        <taxon>Bacteria</taxon>
        <taxon>Bacillati</taxon>
        <taxon>Actinomycetota</taxon>
        <taxon>Actinomycetes</taxon>
        <taxon>Mycobacteriales</taxon>
        <taxon>Nocardiaceae</taxon>
        <taxon>Rhodococcus</taxon>
    </lineage>
</organism>
<reference evidence="2" key="1">
    <citation type="journal article" date="2019" name="Int. J. Syst. Evol. Microbiol.">
        <title>The Global Catalogue of Microorganisms (GCM) 10K type strain sequencing project: providing services to taxonomists for standard genome sequencing and annotation.</title>
        <authorList>
            <consortium name="The Broad Institute Genomics Platform"/>
            <consortium name="The Broad Institute Genome Sequencing Center for Infectious Disease"/>
            <person name="Wu L."/>
            <person name="Ma J."/>
        </authorList>
    </citation>
    <scope>NUCLEOTIDE SEQUENCE [LARGE SCALE GENOMIC DNA]</scope>
    <source>
        <strain evidence="2">ICMP 19430</strain>
    </source>
</reference>
<name>A0ABW2RUE0_9NOCA</name>
<gene>
    <name evidence="1" type="ORF">ACFQS9_06050</name>
</gene>
<dbReference type="EMBL" id="JBHTCS010000009">
    <property type="protein sequence ID" value="MFC7447448.1"/>
    <property type="molecule type" value="Genomic_DNA"/>
</dbReference>
<dbReference type="RefSeq" id="WP_378402530.1">
    <property type="nucleotide sequence ID" value="NZ_JBHTCS010000009.1"/>
</dbReference>
<protein>
    <submittedName>
        <fullName evidence="1">Uncharacterized protein</fullName>
    </submittedName>
</protein>
<evidence type="ECO:0000313" key="1">
    <source>
        <dbReference type="EMBL" id="MFC7447448.1"/>
    </source>
</evidence>
<comment type="caution">
    <text evidence="1">The sequence shown here is derived from an EMBL/GenBank/DDBJ whole genome shotgun (WGS) entry which is preliminary data.</text>
</comment>
<sequence>MPARYHVTSALNRASILRFGLDWRRMGAAPGIAGSRRPVQEGCFLAADEFERDWFVRMNNTGGAVDVWEVHGVDAADLVLSPEGYHYFPGVIPTGSVRLAQRDLPPASR</sequence>
<accession>A0ABW2RUE0</accession>